<name>A0ABV0T0M2_9TELE</name>
<organism evidence="2 3">
    <name type="scientific">Ilyodon furcidens</name>
    <name type="common">goldbreast splitfin</name>
    <dbReference type="NCBI Taxonomy" id="33524"/>
    <lineage>
        <taxon>Eukaryota</taxon>
        <taxon>Metazoa</taxon>
        <taxon>Chordata</taxon>
        <taxon>Craniata</taxon>
        <taxon>Vertebrata</taxon>
        <taxon>Euteleostomi</taxon>
        <taxon>Actinopterygii</taxon>
        <taxon>Neopterygii</taxon>
        <taxon>Teleostei</taxon>
        <taxon>Neoteleostei</taxon>
        <taxon>Acanthomorphata</taxon>
        <taxon>Ovalentaria</taxon>
        <taxon>Atherinomorphae</taxon>
        <taxon>Cyprinodontiformes</taxon>
        <taxon>Goodeidae</taxon>
        <taxon>Ilyodon</taxon>
    </lineage>
</organism>
<accession>A0ABV0T0M2</accession>
<protein>
    <submittedName>
        <fullName evidence="2">Uncharacterized protein</fullName>
    </submittedName>
</protein>
<reference evidence="2 3" key="1">
    <citation type="submission" date="2021-06" db="EMBL/GenBank/DDBJ databases">
        <authorList>
            <person name="Palmer J.M."/>
        </authorList>
    </citation>
    <scope>NUCLEOTIDE SEQUENCE [LARGE SCALE GENOMIC DNA]</scope>
    <source>
        <strain evidence="3">if_2019</strain>
        <tissue evidence="2">Muscle</tissue>
    </source>
</reference>
<proteinExistence type="predicted"/>
<sequence length="155" mass="16785">MDLWFRLRSRVRLVGPSSNCNKEIYIYIYIFFVIQMDQIGNMGLNSSNCLISPPPAAQQLHIIPSAAAAAACTGAPPAFGRWRAERVLPGLPQSAHISLPGLASTSCSRSLFPSASSAMVPLSVQPHRGGVKPVREHPPLEFQTDRAADHLSPPM</sequence>
<keyword evidence="3" id="KW-1185">Reference proteome</keyword>
<feature type="region of interest" description="Disordered" evidence="1">
    <location>
        <begin position="127"/>
        <end position="155"/>
    </location>
</feature>
<comment type="caution">
    <text evidence="2">The sequence shown here is derived from an EMBL/GenBank/DDBJ whole genome shotgun (WGS) entry which is preliminary data.</text>
</comment>
<evidence type="ECO:0000313" key="3">
    <source>
        <dbReference type="Proteomes" id="UP001482620"/>
    </source>
</evidence>
<gene>
    <name evidence="2" type="ORF">ILYODFUR_017904</name>
</gene>
<evidence type="ECO:0000256" key="1">
    <source>
        <dbReference type="SAM" id="MobiDB-lite"/>
    </source>
</evidence>
<evidence type="ECO:0000313" key="2">
    <source>
        <dbReference type="EMBL" id="MEQ2225478.1"/>
    </source>
</evidence>
<dbReference type="EMBL" id="JAHRIQ010013297">
    <property type="protein sequence ID" value="MEQ2225478.1"/>
    <property type="molecule type" value="Genomic_DNA"/>
</dbReference>
<dbReference type="Proteomes" id="UP001482620">
    <property type="component" value="Unassembled WGS sequence"/>
</dbReference>
<feature type="compositionally biased region" description="Basic and acidic residues" evidence="1">
    <location>
        <begin position="133"/>
        <end position="149"/>
    </location>
</feature>